<keyword evidence="7 10" id="KW-0472">Membrane</keyword>
<dbReference type="GO" id="GO:0004934">
    <property type="term" value="F:mating-type alpha-factor pheromone receptor activity"/>
    <property type="evidence" value="ECO:0007669"/>
    <property type="project" value="InterPro"/>
</dbReference>
<dbReference type="PRINTS" id="PR00899">
    <property type="entry name" value="GPCRSTE3"/>
</dbReference>
<evidence type="ECO:0000256" key="6">
    <source>
        <dbReference type="ARBA" id="ARBA00023040"/>
    </source>
</evidence>
<evidence type="ECO:0000256" key="5">
    <source>
        <dbReference type="ARBA" id="ARBA00022989"/>
    </source>
</evidence>
<dbReference type="GO" id="GO:0000750">
    <property type="term" value="P:pheromone-dependent signal transduction involved in conjugation with cellular fusion"/>
    <property type="evidence" value="ECO:0007669"/>
    <property type="project" value="TreeGrafter"/>
</dbReference>
<protein>
    <submittedName>
        <fullName evidence="11">Pheromone receptor CPRa1p</fullName>
    </submittedName>
</protein>
<sequence length="387" mass="43520">MLNPEYPAFPILSLIGAALVIIPLPWHFQAWNSGTCLFMIWTSIACLNLGVNAIVWNNNVINHAPVWCDISSRIIVAVSVAIPASSLCINRRLYKIATMRTASISRAEKRQAVLVDLAIGAGIPFLQLIAFHIVNGHRFDIFEQVGCYPYVYNTPVAFPLVYVWPLVIGLCSAVYCVMSLRAFALRRAQFSEFLSASASLTIGRYFRLMALATAELMCTTPIAAYGLSLNARSQIHPWISYADTHFGYSRVDQWPAVLWKAQPNSTIIFDLTRWLTVFCAFIFFGFFGFADEARRNYAKAASPFIKLYRRVFPQRETEQLPPYSVSKGFQLQSVGTIPVFTRRLSIEKDHKVVSMSYSESDVSDLSPPPTADFVRRYSLSSHCEHAI</sequence>
<dbReference type="InterPro" id="IPR000481">
    <property type="entry name" value="GPCR_Pheromne_B_alpha_rcpt"/>
</dbReference>
<evidence type="ECO:0000256" key="8">
    <source>
        <dbReference type="ARBA" id="ARBA00023170"/>
    </source>
</evidence>
<evidence type="ECO:0000313" key="11">
    <source>
        <dbReference type="EMBL" id="VWO96424.1"/>
    </source>
</evidence>
<dbReference type="AlphaFoldDB" id="A0A5K1JYL2"/>
<feature type="transmembrane region" description="Helical" evidence="10">
    <location>
        <begin position="113"/>
        <end position="134"/>
    </location>
</feature>
<feature type="transmembrane region" description="Helical" evidence="10">
    <location>
        <begin position="162"/>
        <end position="184"/>
    </location>
</feature>
<feature type="transmembrane region" description="Helical" evidence="10">
    <location>
        <begin position="271"/>
        <end position="290"/>
    </location>
</feature>
<keyword evidence="3" id="KW-0589">Pheromone response</keyword>
<evidence type="ECO:0000256" key="4">
    <source>
        <dbReference type="ARBA" id="ARBA00022692"/>
    </source>
</evidence>
<dbReference type="InterPro" id="IPR001499">
    <property type="entry name" value="GPCR_STE3"/>
</dbReference>
<feature type="transmembrane region" description="Helical" evidence="10">
    <location>
        <begin position="36"/>
        <end position="54"/>
    </location>
</feature>
<accession>A0A5K1JYL2</accession>
<dbReference type="PANTHER" id="PTHR28097">
    <property type="entry name" value="PHEROMONE A FACTOR RECEPTOR"/>
    <property type="match status" value="1"/>
</dbReference>
<keyword evidence="4 10" id="KW-0812">Transmembrane</keyword>
<dbReference type="Pfam" id="PF02076">
    <property type="entry name" value="STE3"/>
    <property type="match status" value="1"/>
</dbReference>
<reference evidence="11" key="1">
    <citation type="submission" date="2019-10" db="EMBL/GenBank/DDBJ databases">
        <authorList>
            <person name="Nor Muhammad N."/>
        </authorList>
    </citation>
    <scope>NUCLEOTIDE SEQUENCE</scope>
</reference>
<evidence type="ECO:0000256" key="9">
    <source>
        <dbReference type="ARBA" id="ARBA00023224"/>
    </source>
</evidence>
<feature type="transmembrane region" description="Helical" evidence="10">
    <location>
        <begin position="205"/>
        <end position="227"/>
    </location>
</feature>
<comment type="similarity">
    <text evidence="2">Belongs to the G-protein coupled receptor 4 family.</text>
</comment>
<evidence type="ECO:0000256" key="3">
    <source>
        <dbReference type="ARBA" id="ARBA00022507"/>
    </source>
</evidence>
<gene>
    <name evidence="11" type="primary">Q9C1Q9</name>
</gene>
<name>A0A5K1JYL2_9APHY</name>
<organism evidence="11">
    <name type="scientific">Ganoderma boninense</name>
    <dbReference type="NCBI Taxonomy" id="34458"/>
    <lineage>
        <taxon>Eukaryota</taxon>
        <taxon>Fungi</taxon>
        <taxon>Dikarya</taxon>
        <taxon>Basidiomycota</taxon>
        <taxon>Agaricomycotina</taxon>
        <taxon>Agaricomycetes</taxon>
        <taxon>Polyporales</taxon>
        <taxon>Polyporaceae</taxon>
        <taxon>Ganoderma</taxon>
    </lineage>
</organism>
<keyword evidence="9" id="KW-0807">Transducer</keyword>
<dbReference type="GO" id="GO:0005886">
    <property type="term" value="C:plasma membrane"/>
    <property type="evidence" value="ECO:0007669"/>
    <property type="project" value="TreeGrafter"/>
</dbReference>
<evidence type="ECO:0000256" key="7">
    <source>
        <dbReference type="ARBA" id="ARBA00023136"/>
    </source>
</evidence>
<feature type="transmembrane region" description="Helical" evidence="10">
    <location>
        <begin position="6"/>
        <end position="24"/>
    </location>
</feature>
<evidence type="ECO:0000256" key="1">
    <source>
        <dbReference type="ARBA" id="ARBA00004141"/>
    </source>
</evidence>
<evidence type="ECO:0000256" key="10">
    <source>
        <dbReference type="SAM" id="Phobius"/>
    </source>
</evidence>
<evidence type="ECO:0000256" key="2">
    <source>
        <dbReference type="ARBA" id="ARBA00011085"/>
    </source>
</evidence>
<dbReference type="EMBL" id="LR725624">
    <property type="protein sequence ID" value="VWO96424.1"/>
    <property type="molecule type" value="Genomic_DNA"/>
</dbReference>
<dbReference type="PANTHER" id="PTHR28097:SF1">
    <property type="entry name" value="PHEROMONE A FACTOR RECEPTOR"/>
    <property type="match status" value="1"/>
</dbReference>
<proteinExistence type="inferred from homology"/>
<dbReference type="PRINTS" id="PR00901">
    <property type="entry name" value="PHEROMONEBAR"/>
</dbReference>
<dbReference type="CDD" id="cd14966">
    <property type="entry name" value="7tmD_STE3"/>
    <property type="match status" value="1"/>
</dbReference>
<feature type="transmembrane region" description="Helical" evidence="10">
    <location>
        <begin position="74"/>
        <end position="93"/>
    </location>
</feature>
<keyword evidence="5 10" id="KW-1133">Transmembrane helix</keyword>
<keyword evidence="8 11" id="KW-0675">Receptor</keyword>
<keyword evidence="6" id="KW-0297">G-protein coupled receptor</keyword>
<comment type="subcellular location">
    <subcellularLocation>
        <location evidence="1">Membrane</location>
        <topology evidence="1">Multi-pass membrane protein</topology>
    </subcellularLocation>
</comment>